<feature type="transmembrane region" description="Helical" evidence="1">
    <location>
        <begin position="89"/>
        <end position="109"/>
    </location>
</feature>
<keyword evidence="3" id="KW-1185">Reference proteome</keyword>
<dbReference type="RefSeq" id="WP_231811247.1">
    <property type="nucleotide sequence ID" value="NZ_JAJOZR010000001.1"/>
</dbReference>
<evidence type="ECO:0000313" key="2">
    <source>
        <dbReference type="EMBL" id="MCD7107487.1"/>
    </source>
</evidence>
<protein>
    <submittedName>
        <fullName evidence="2">DUF3429 domain-containing protein</fullName>
    </submittedName>
</protein>
<dbReference type="Proteomes" id="UP001139089">
    <property type="component" value="Unassembled WGS sequence"/>
</dbReference>
<keyword evidence="1" id="KW-0472">Membrane</keyword>
<sequence>MTTRSKTASTLLTYSGALPFWLLVVAPVTVLGIDTSQAFLAYGAVISAFMAGTLWGAAQMGKAGLAVVVASNVFALLSFATLLVRQPTFSAGLQLIVFALLLLADRIIFANDLEHRWYVRLRTRITVIVALAYVAMLYRLA</sequence>
<dbReference type="AlphaFoldDB" id="A0A9X1SYM5"/>
<dbReference type="Pfam" id="PF11911">
    <property type="entry name" value="DUF3429"/>
    <property type="match status" value="1"/>
</dbReference>
<reference evidence="2" key="1">
    <citation type="submission" date="2021-12" db="EMBL/GenBank/DDBJ databases">
        <authorList>
            <person name="Li Y."/>
        </authorList>
    </citation>
    <scope>NUCLEOTIDE SEQUENCE</scope>
    <source>
        <strain evidence="2">DKSPLA3</strain>
    </source>
</reference>
<accession>A0A9X1SYM5</accession>
<dbReference type="InterPro" id="IPR021836">
    <property type="entry name" value="DUF3429"/>
</dbReference>
<organism evidence="2 3">
    <name type="scientific">Rhizobium quercicola</name>
    <dbReference type="NCBI Taxonomy" id="2901226"/>
    <lineage>
        <taxon>Bacteria</taxon>
        <taxon>Pseudomonadati</taxon>
        <taxon>Pseudomonadota</taxon>
        <taxon>Alphaproteobacteria</taxon>
        <taxon>Hyphomicrobiales</taxon>
        <taxon>Rhizobiaceae</taxon>
        <taxon>Rhizobium/Agrobacterium group</taxon>
        <taxon>Rhizobium</taxon>
    </lineage>
</organism>
<proteinExistence type="predicted"/>
<dbReference type="EMBL" id="JAJOZR010000001">
    <property type="protein sequence ID" value="MCD7107487.1"/>
    <property type="molecule type" value="Genomic_DNA"/>
</dbReference>
<keyword evidence="1" id="KW-0812">Transmembrane</keyword>
<feature type="transmembrane region" description="Helical" evidence="1">
    <location>
        <begin position="65"/>
        <end position="83"/>
    </location>
</feature>
<feature type="transmembrane region" description="Helical" evidence="1">
    <location>
        <begin position="39"/>
        <end position="58"/>
    </location>
</feature>
<evidence type="ECO:0000256" key="1">
    <source>
        <dbReference type="SAM" id="Phobius"/>
    </source>
</evidence>
<feature type="transmembrane region" description="Helical" evidence="1">
    <location>
        <begin position="12"/>
        <end position="33"/>
    </location>
</feature>
<evidence type="ECO:0000313" key="3">
    <source>
        <dbReference type="Proteomes" id="UP001139089"/>
    </source>
</evidence>
<keyword evidence="1" id="KW-1133">Transmembrane helix</keyword>
<gene>
    <name evidence="2" type="ORF">LRX75_00405</name>
</gene>
<name>A0A9X1SYM5_9HYPH</name>
<feature type="transmembrane region" description="Helical" evidence="1">
    <location>
        <begin position="121"/>
        <end position="140"/>
    </location>
</feature>
<comment type="caution">
    <text evidence="2">The sequence shown here is derived from an EMBL/GenBank/DDBJ whole genome shotgun (WGS) entry which is preliminary data.</text>
</comment>